<comment type="caution">
    <text evidence="19">The sequence shown here is derived from an EMBL/GenBank/DDBJ whole genome shotgun (WGS) entry which is preliminary data.</text>
</comment>
<name>A0A4Z0PD61_9BACT</name>
<protein>
    <recommendedName>
        <fullName evidence="3">histidine kinase</fullName>
        <ecNumber evidence="3">2.7.13.3</ecNumber>
    </recommendedName>
</protein>
<feature type="domain" description="PAC" evidence="17">
    <location>
        <begin position="173"/>
        <end position="224"/>
    </location>
</feature>
<dbReference type="InterPro" id="IPR008207">
    <property type="entry name" value="Sig_transdc_His_kin_Hpt_dom"/>
</dbReference>
<evidence type="ECO:0000256" key="1">
    <source>
        <dbReference type="ARBA" id="ARBA00000085"/>
    </source>
</evidence>
<evidence type="ECO:0000313" key="20">
    <source>
        <dbReference type="Proteomes" id="UP000298337"/>
    </source>
</evidence>
<dbReference type="CDD" id="cd17546">
    <property type="entry name" value="REC_hyHK_CKI1_RcsC-like"/>
    <property type="match status" value="1"/>
</dbReference>
<feature type="domain" description="HPt" evidence="18">
    <location>
        <begin position="628"/>
        <end position="727"/>
    </location>
</feature>
<proteinExistence type="predicted"/>
<keyword evidence="11" id="KW-0472">Membrane</keyword>
<dbReference type="InterPro" id="IPR003661">
    <property type="entry name" value="HisK_dim/P_dom"/>
</dbReference>
<dbReference type="InterPro" id="IPR036641">
    <property type="entry name" value="HPT_dom_sf"/>
</dbReference>
<dbReference type="InterPro" id="IPR003594">
    <property type="entry name" value="HATPase_dom"/>
</dbReference>
<feature type="domain" description="Response regulatory" evidence="16">
    <location>
        <begin position="478"/>
        <end position="595"/>
    </location>
</feature>
<dbReference type="PROSITE" id="PS50109">
    <property type="entry name" value="HIS_KIN"/>
    <property type="match status" value="1"/>
</dbReference>
<keyword evidence="20" id="KW-1185">Reference proteome</keyword>
<evidence type="ECO:0000259" key="16">
    <source>
        <dbReference type="PROSITE" id="PS50110"/>
    </source>
</evidence>
<feature type="coiled-coil region" evidence="14">
    <location>
        <begin position="49"/>
        <end position="110"/>
    </location>
</feature>
<dbReference type="SUPFAM" id="SSF47226">
    <property type="entry name" value="Histidine-containing phosphotransfer domain, HPT domain"/>
    <property type="match status" value="1"/>
</dbReference>
<dbReference type="Proteomes" id="UP000298337">
    <property type="component" value="Unassembled WGS sequence"/>
</dbReference>
<dbReference type="InterPro" id="IPR005467">
    <property type="entry name" value="His_kinase_dom"/>
</dbReference>
<dbReference type="Gene3D" id="3.30.450.20">
    <property type="entry name" value="PAS domain"/>
    <property type="match status" value="1"/>
</dbReference>
<evidence type="ECO:0000256" key="11">
    <source>
        <dbReference type="ARBA" id="ARBA00023136"/>
    </source>
</evidence>
<sequence length="727" mass="81448">MQSFAAKMRPHITAMYPRVLRHEFCFLFAEYYFVADWPFASPTMTIRKLAAERRRREAAEAEVLRLRAQLEAVSTSLATARIPANAVESLSELINELKRTGQKLEDQQGLARQVIDNSPNLIYVEDEAGRCVLTNKSYLHLHNQRIDLNRLDAKLPSLPAGPQPPDWPNNASASFEECYQLKDGQTVWYYTTKSPLLRSDGSRYLLTYSSDITDLKRAYRVAEDSVQAKQTFVATMSHEIRTPLHGVMGLTELLKKGPLTNEQNDYVEMIQSSTENLLVIINDILDYAKIESGTIVLENIPFDISKTVQDAARSLSFKIAEKGLLLHIVNLNEKLPQAQGDPFRLHQVLVNLISNAIKFTQQGIITITIDARPALNGTLPVTFSVADTGIGIHPDNLQQIFNSFQQADSSIPRLYGGTGLGLTICKNIVELQGGQIGVRSELGQGSCFYFTIPYLISNEPIQKEPAVPQPLDLLEGLTVLLAEDNSVNQLIAVTMLGQWQVRVDMAQNGEEAITKAQQRKYDLILMDVQMPHLDGLAATSWLRAEANLNQQTPIIALTADAIRISEDSYQQLGFTDFLTKPYSETELYNLLAQVSQRQPTPLPPAPAIPPHDPNLRYDFYMLGKLATNKEFIRKMLELFIQRVPGQVETLQQAIEEENWEEVAREAHTLKSTFGSLNIQPETGHLKRLEELAALQAPTNELYTLSSSISKATQQFVDLFAQELAQLS</sequence>
<evidence type="ECO:0000256" key="8">
    <source>
        <dbReference type="ARBA" id="ARBA00022840"/>
    </source>
</evidence>
<dbReference type="AlphaFoldDB" id="A0A4Z0PD61"/>
<evidence type="ECO:0000256" key="2">
    <source>
        <dbReference type="ARBA" id="ARBA00004651"/>
    </source>
</evidence>
<dbReference type="PROSITE" id="PS50894">
    <property type="entry name" value="HPT"/>
    <property type="match status" value="1"/>
</dbReference>
<dbReference type="CDD" id="cd00082">
    <property type="entry name" value="HisKA"/>
    <property type="match status" value="1"/>
</dbReference>
<dbReference type="InterPro" id="IPR004358">
    <property type="entry name" value="Sig_transdc_His_kin-like_C"/>
</dbReference>
<evidence type="ECO:0000259" key="18">
    <source>
        <dbReference type="PROSITE" id="PS50894"/>
    </source>
</evidence>
<comment type="subcellular location">
    <subcellularLocation>
        <location evidence="2">Cell membrane</location>
        <topology evidence="2">Multi-pass membrane protein</topology>
    </subcellularLocation>
</comment>
<dbReference type="OrthoDB" id="9797097at2"/>
<comment type="catalytic activity">
    <reaction evidence="1">
        <text>ATP + protein L-histidine = ADP + protein N-phospho-L-histidine.</text>
        <dbReference type="EC" id="2.7.13.3"/>
    </reaction>
</comment>
<keyword evidence="9" id="KW-1133">Transmembrane helix</keyword>
<dbReference type="SMART" id="SM00448">
    <property type="entry name" value="REC"/>
    <property type="match status" value="1"/>
</dbReference>
<dbReference type="InterPro" id="IPR000700">
    <property type="entry name" value="PAS-assoc_C"/>
</dbReference>
<dbReference type="Gene3D" id="3.40.50.2300">
    <property type="match status" value="1"/>
</dbReference>
<dbReference type="EC" id="2.7.13.3" evidence="3"/>
<keyword evidence="4" id="KW-1003">Cell membrane</keyword>
<dbReference type="Gene3D" id="3.30.565.10">
    <property type="entry name" value="Histidine kinase-like ATPase, C-terminal domain"/>
    <property type="match status" value="1"/>
</dbReference>
<feature type="modified residue" description="Phosphohistidine" evidence="12">
    <location>
        <position position="667"/>
    </location>
</feature>
<evidence type="ECO:0000256" key="10">
    <source>
        <dbReference type="ARBA" id="ARBA00023012"/>
    </source>
</evidence>
<keyword evidence="6" id="KW-0812">Transmembrane</keyword>
<dbReference type="PROSITE" id="PS50113">
    <property type="entry name" value="PAC"/>
    <property type="match status" value="1"/>
</dbReference>
<evidence type="ECO:0000256" key="6">
    <source>
        <dbReference type="ARBA" id="ARBA00022692"/>
    </source>
</evidence>
<dbReference type="CDD" id="cd16922">
    <property type="entry name" value="HATPase_EvgS-ArcB-TorS-like"/>
    <property type="match status" value="1"/>
</dbReference>
<dbReference type="SUPFAM" id="SSF55785">
    <property type="entry name" value="PYP-like sensor domain (PAS domain)"/>
    <property type="match status" value="1"/>
</dbReference>
<reference evidence="19 20" key="1">
    <citation type="submission" date="2019-04" db="EMBL/GenBank/DDBJ databases">
        <authorList>
            <person name="Feng G."/>
            <person name="Zhang J."/>
            <person name="Zhu H."/>
        </authorList>
    </citation>
    <scope>NUCLEOTIDE SEQUENCE [LARGE SCALE GENOMIC DNA]</scope>
    <source>
        <strain evidence="19 20">92R-1</strain>
    </source>
</reference>
<dbReference type="InterPro" id="IPR035965">
    <property type="entry name" value="PAS-like_dom_sf"/>
</dbReference>
<dbReference type="GO" id="GO:0005886">
    <property type="term" value="C:plasma membrane"/>
    <property type="evidence" value="ECO:0007669"/>
    <property type="project" value="UniProtKB-SubCell"/>
</dbReference>
<dbReference type="Gene3D" id="1.10.287.130">
    <property type="match status" value="1"/>
</dbReference>
<evidence type="ECO:0000259" key="15">
    <source>
        <dbReference type="PROSITE" id="PS50109"/>
    </source>
</evidence>
<keyword evidence="5 13" id="KW-0597">Phosphoprotein</keyword>
<feature type="modified residue" description="4-aspartylphosphate" evidence="13">
    <location>
        <position position="527"/>
    </location>
</feature>
<evidence type="ECO:0000256" key="5">
    <source>
        <dbReference type="ARBA" id="ARBA00022553"/>
    </source>
</evidence>
<evidence type="ECO:0000256" key="9">
    <source>
        <dbReference type="ARBA" id="ARBA00022989"/>
    </source>
</evidence>
<evidence type="ECO:0000256" key="7">
    <source>
        <dbReference type="ARBA" id="ARBA00022741"/>
    </source>
</evidence>
<accession>A0A4Z0PD61</accession>
<keyword evidence="8" id="KW-0067">ATP-binding</keyword>
<dbReference type="InterPro" id="IPR036890">
    <property type="entry name" value="HATPase_C_sf"/>
</dbReference>
<keyword evidence="10" id="KW-0902">Two-component regulatory system</keyword>
<dbReference type="PANTHER" id="PTHR45339">
    <property type="entry name" value="HYBRID SIGNAL TRANSDUCTION HISTIDINE KINASE J"/>
    <property type="match status" value="1"/>
</dbReference>
<dbReference type="Pfam" id="PF00072">
    <property type="entry name" value="Response_reg"/>
    <property type="match status" value="1"/>
</dbReference>
<dbReference type="InterPro" id="IPR001789">
    <property type="entry name" value="Sig_transdc_resp-reg_receiver"/>
</dbReference>
<dbReference type="Pfam" id="PF00512">
    <property type="entry name" value="HisKA"/>
    <property type="match status" value="1"/>
</dbReference>
<keyword evidence="14" id="KW-0175">Coiled coil</keyword>
<dbReference type="Pfam" id="PF01627">
    <property type="entry name" value="Hpt"/>
    <property type="match status" value="1"/>
</dbReference>
<feature type="domain" description="Histidine kinase" evidence="15">
    <location>
        <begin position="235"/>
        <end position="456"/>
    </location>
</feature>
<evidence type="ECO:0000256" key="12">
    <source>
        <dbReference type="PROSITE-ProRule" id="PRU00110"/>
    </source>
</evidence>
<dbReference type="CDD" id="cd00088">
    <property type="entry name" value="HPT"/>
    <property type="match status" value="1"/>
</dbReference>
<dbReference type="Pfam" id="PF02518">
    <property type="entry name" value="HATPase_c"/>
    <property type="match status" value="1"/>
</dbReference>
<dbReference type="PANTHER" id="PTHR45339:SF1">
    <property type="entry name" value="HYBRID SIGNAL TRANSDUCTION HISTIDINE KINASE J"/>
    <property type="match status" value="1"/>
</dbReference>
<keyword evidence="7" id="KW-0547">Nucleotide-binding</keyword>
<dbReference type="SUPFAM" id="SSF47384">
    <property type="entry name" value="Homodimeric domain of signal transducing histidine kinase"/>
    <property type="match status" value="1"/>
</dbReference>
<evidence type="ECO:0000259" key="17">
    <source>
        <dbReference type="PROSITE" id="PS50113"/>
    </source>
</evidence>
<dbReference type="GO" id="GO:0005524">
    <property type="term" value="F:ATP binding"/>
    <property type="evidence" value="ECO:0007669"/>
    <property type="project" value="UniProtKB-KW"/>
</dbReference>
<evidence type="ECO:0000256" key="3">
    <source>
        <dbReference type="ARBA" id="ARBA00012438"/>
    </source>
</evidence>
<dbReference type="Gene3D" id="1.20.120.160">
    <property type="entry name" value="HPT domain"/>
    <property type="match status" value="1"/>
</dbReference>
<dbReference type="SMART" id="SM00387">
    <property type="entry name" value="HATPase_c"/>
    <property type="match status" value="1"/>
</dbReference>
<evidence type="ECO:0000313" key="19">
    <source>
        <dbReference type="EMBL" id="TGE10221.1"/>
    </source>
</evidence>
<organism evidence="19 20">
    <name type="scientific">Hymenobacter fodinae</name>
    <dbReference type="NCBI Taxonomy" id="2510796"/>
    <lineage>
        <taxon>Bacteria</taxon>
        <taxon>Pseudomonadati</taxon>
        <taxon>Bacteroidota</taxon>
        <taxon>Cytophagia</taxon>
        <taxon>Cytophagales</taxon>
        <taxon>Hymenobacteraceae</taxon>
        <taxon>Hymenobacter</taxon>
    </lineage>
</organism>
<dbReference type="EMBL" id="SRLA01000001">
    <property type="protein sequence ID" value="TGE10221.1"/>
    <property type="molecule type" value="Genomic_DNA"/>
</dbReference>
<dbReference type="GO" id="GO:0000155">
    <property type="term" value="F:phosphorelay sensor kinase activity"/>
    <property type="evidence" value="ECO:0007669"/>
    <property type="project" value="InterPro"/>
</dbReference>
<dbReference type="PRINTS" id="PR00344">
    <property type="entry name" value="BCTRLSENSOR"/>
</dbReference>
<evidence type="ECO:0000256" key="13">
    <source>
        <dbReference type="PROSITE-ProRule" id="PRU00169"/>
    </source>
</evidence>
<evidence type="ECO:0000256" key="4">
    <source>
        <dbReference type="ARBA" id="ARBA00022475"/>
    </source>
</evidence>
<dbReference type="InterPro" id="IPR036097">
    <property type="entry name" value="HisK_dim/P_sf"/>
</dbReference>
<dbReference type="SMART" id="SM00388">
    <property type="entry name" value="HisKA"/>
    <property type="match status" value="1"/>
</dbReference>
<evidence type="ECO:0000256" key="14">
    <source>
        <dbReference type="SAM" id="Coils"/>
    </source>
</evidence>
<dbReference type="InterPro" id="IPR011006">
    <property type="entry name" value="CheY-like_superfamily"/>
</dbReference>
<dbReference type="SUPFAM" id="SSF55874">
    <property type="entry name" value="ATPase domain of HSP90 chaperone/DNA topoisomerase II/histidine kinase"/>
    <property type="match status" value="1"/>
</dbReference>
<dbReference type="PROSITE" id="PS50110">
    <property type="entry name" value="RESPONSE_REGULATORY"/>
    <property type="match status" value="1"/>
</dbReference>
<dbReference type="SUPFAM" id="SSF52172">
    <property type="entry name" value="CheY-like"/>
    <property type="match status" value="1"/>
</dbReference>
<dbReference type="FunFam" id="3.30.565.10:FF:000010">
    <property type="entry name" value="Sensor histidine kinase RcsC"/>
    <property type="match status" value="1"/>
</dbReference>
<gene>
    <name evidence="19" type="ORF">EU556_05215</name>
</gene>